<accession>A0A179RUD7</accession>
<gene>
    <name evidence="1" type="ORF">A5481_31470</name>
</gene>
<dbReference type="Proteomes" id="UP000078316">
    <property type="component" value="Unassembled WGS sequence"/>
</dbReference>
<proteinExistence type="predicted"/>
<reference evidence="1 2" key="1">
    <citation type="submission" date="2016-04" db="EMBL/GenBank/DDBJ databases">
        <authorList>
            <person name="Evans L.H."/>
            <person name="Alamgir A."/>
            <person name="Owens N."/>
            <person name="Weber N.D."/>
            <person name="Virtaneva K."/>
            <person name="Barbian K."/>
            <person name="Babar A."/>
            <person name="Rosenke K."/>
        </authorList>
    </citation>
    <scope>NUCLEOTIDE SEQUENCE [LARGE SCALE GENOMIC DNA]</scope>
    <source>
        <strain evidence="1 2">PMB02</strain>
    </source>
</reference>
<protein>
    <submittedName>
        <fullName evidence="1">Uncharacterized protein</fullName>
    </submittedName>
</protein>
<dbReference type="EMBL" id="LWHQ01000113">
    <property type="protein sequence ID" value="OAS12360.1"/>
    <property type="molecule type" value="Genomic_DNA"/>
</dbReference>
<evidence type="ECO:0000313" key="2">
    <source>
        <dbReference type="Proteomes" id="UP000078316"/>
    </source>
</evidence>
<dbReference type="RefSeq" id="WP_053082506.1">
    <property type="nucleotide sequence ID" value="NZ_LWHQ01000113.1"/>
</dbReference>
<evidence type="ECO:0000313" key="1">
    <source>
        <dbReference type="EMBL" id="OAS12360.1"/>
    </source>
</evidence>
<name>A0A179RUD7_9HYPH</name>
<dbReference type="AlphaFoldDB" id="A0A179RUD7"/>
<organism evidence="1 2">
    <name type="scientific">Methylobacterium platani</name>
    <dbReference type="NCBI Taxonomy" id="427683"/>
    <lineage>
        <taxon>Bacteria</taxon>
        <taxon>Pseudomonadati</taxon>
        <taxon>Pseudomonadota</taxon>
        <taxon>Alphaproteobacteria</taxon>
        <taxon>Hyphomicrobiales</taxon>
        <taxon>Methylobacteriaceae</taxon>
        <taxon>Methylobacterium</taxon>
    </lineage>
</organism>
<sequence>MTPDAWTNLQIVNCTSFPLISGAGKGGGGIGFFNAYQMNSWFNAPNAAPNPIVASRATASYMLQFLRGVGDEDDGADIQLNLGTATSGASSVVWLQARSAQNSAHYLQAQLQQPTVSGAGPFAVAVTQQGTWPLDEPGTGLTWYAGTQLAPLGAPDADQCLAIVDLGAIVSQDVAQALVQMMVAGTLSADDAESLWMGVMSRMHWRPGAKAA</sequence>
<comment type="caution">
    <text evidence="1">The sequence shown here is derived from an EMBL/GenBank/DDBJ whole genome shotgun (WGS) entry which is preliminary data.</text>
</comment>
<dbReference type="STRING" id="427683.A5481_31470"/>